<gene>
    <name evidence="6" type="ORF">HYPDE_28713</name>
</gene>
<sequence length="214" mass="22997">MYPASALVPLLAKDLRGDLTMGKLWSMIVSLVAMWTAASSVTPSNPVTGLAYDFEFTGIDGNSMPLSAFRGKVLLIVNTASFCGYTKQYAGLQKLWSRYEKAGLVVIGVPSNDFGEQEPKSEGEIKTFCQGAFGVTFPLTSKQHVVGVDAHPFYKWAAGAMGPAGTPNWNFHKYLVDRDGRLLWSFSTKLPPESAEITGAIEKALAGPAGVAQN</sequence>
<organism evidence="6 7">
    <name type="scientific">Hyphomicrobium denitrificans 1NES1</name>
    <dbReference type="NCBI Taxonomy" id="670307"/>
    <lineage>
        <taxon>Bacteria</taxon>
        <taxon>Pseudomonadati</taxon>
        <taxon>Pseudomonadota</taxon>
        <taxon>Alphaproteobacteria</taxon>
        <taxon>Hyphomicrobiales</taxon>
        <taxon>Hyphomicrobiaceae</taxon>
        <taxon>Hyphomicrobium</taxon>
    </lineage>
</organism>
<dbReference type="InterPro" id="IPR036249">
    <property type="entry name" value="Thioredoxin-like_sf"/>
</dbReference>
<keyword evidence="7" id="KW-1185">Reference proteome</keyword>
<dbReference type="SUPFAM" id="SSF52833">
    <property type="entry name" value="Thioredoxin-like"/>
    <property type="match status" value="1"/>
</dbReference>
<dbReference type="AlphaFoldDB" id="N0B5E3"/>
<dbReference type="PANTHER" id="PTHR11592">
    <property type="entry name" value="GLUTATHIONE PEROXIDASE"/>
    <property type="match status" value="1"/>
</dbReference>
<dbReference type="STRING" id="670307.HYPDE_28713"/>
<dbReference type="Proteomes" id="UP000005952">
    <property type="component" value="Chromosome"/>
</dbReference>
<dbReference type="PROSITE" id="PS51352">
    <property type="entry name" value="THIOREDOXIN_2"/>
    <property type="match status" value="1"/>
</dbReference>
<dbReference type="GO" id="GO:0034599">
    <property type="term" value="P:cellular response to oxidative stress"/>
    <property type="evidence" value="ECO:0007669"/>
    <property type="project" value="TreeGrafter"/>
</dbReference>
<dbReference type="PROSITE" id="PS51355">
    <property type="entry name" value="GLUTATHIONE_PEROXID_3"/>
    <property type="match status" value="1"/>
</dbReference>
<evidence type="ECO:0000256" key="2">
    <source>
        <dbReference type="ARBA" id="ARBA00022559"/>
    </source>
</evidence>
<feature type="domain" description="Thioredoxin" evidence="5">
    <location>
        <begin position="45"/>
        <end position="206"/>
    </location>
</feature>
<dbReference type="CDD" id="cd00340">
    <property type="entry name" value="GSH_Peroxidase"/>
    <property type="match status" value="1"/>
</dbReference>
<dbReference type="PANTHER" id="PTHR11592:SF78">
    <property type="entry name" value="GLUTATHIONE PEROXIDASE"/>
    <property type="match status" value="1"/>
</dbReference>
<evidence type="ECO:0000313" key="7">
    <source>
        <dbReference type="Proteomes" id="UP000005952"/>
    </source>
</evidence>
<evidence type="ECO:0000259" key="5">
    <source>
        <dbReference type="PROSITE" id="PS51352"/>
    </source>
</evidence>
<keyword evidence="2 4" id="KW-0575">Peroxidase</keyword>
<protein>
    <recommendedName>
        <fullName evidence="4">Glutathione peroxidase</fullName>
    </recommendedName>
</protein>
<dbReference type="KEGG" id="hdt:HYPDE_28713"/>
<dbReference type="PRINTS" id="PR01011">
    <property type="entry name" value="GLUTPROXDASE"/>
</dbReference>
<dbReference type="Gene3D" id="3.40.30.10">
    <property type="entry name" value="Glutaredoxin"/>
    <property type="match status" value="1"/>
</dbReference>
<evidence type="ECO:0000256" key="1">
    <source>
        <dbReference type="ARBA" id="ARBA00006926"/>
    </source>
</evidence>
<evidence type="ECO:0000256" key="3">
    <source>
        <dbReference type="ARBA" id="ARBA00023002"/>
    </source>
</evidence>
<dbReference type="PROSITE" id="PS00460">
    <property type="entry name" value="GLUTATHIONE_PEROXID_1"/>
    <property type="match status" value="1"/>
</dbReference>
<accession>N0B5E3</accession>
<evidence type="ECO:0000313" key="6">
    <source>
        <dbReference type="EMBL" id="AGK57422.1"/>
    </source>
</evidence>
<dbReference type="GO" id="GO:0004601">
    <property type="term" value="F:peroxidase activity"/>
    <property type="evidence" value="ECO:0007669"/>
    <property type="project" value="UniProtKB-KW"/>
</dbReference>
<dbReference type="InterPro" id="IPR029759">
    <property type="entry name" value="GPX_AS"/>
</dbReference>
<dbReference type="InterPro" id="IPR013766">
    <property type="entry name" value="Thioredoxin_domain"/>
</dbReference>
<keyword evidence="3 4" id="KW-0560">Oxidoreductase</keyword>
<name>N0B5E3_9HYPH</name>
<dbReference type="Pfam" id="PF00255">
    <property type="entry name" value="GSHPx"/>
    <property type="match status" value="1"/>
</dbReference>
<dbReference type="HOGENOM" id="CLU_029507_1_3_5"/>
<dbReference type="eggNOG" id="COG0386">
    <property type="taxonomic scope" value="Bacteria"/>
</dbReference>
<dbReference type="EMBL" id="CP005587">
    <property type="protein sequence ID" value="AGK57422.1"/>
    <property type="molecule type" value="Genomic_DNA"/>
</dbReference>
<proteinExistence type="inferred from homology"/>
<comment type="similarity">
    <text evidence="1 4">Belongs to the glutathione peroxidase family.</text>
</comment>
<evidence type="ECO:0000256" key="4">
    <source>
        <dbReference type="RuleBase" id="RU000499"/>
    </source>
</evidence>
<dbReference type="InterPro" id="IPR000889">
    <property type="entry name" value="Glutathione_peroxidase"/>
</dbReference>
<reference evidence="6 7" key="1">
    <citation type="journal article" date="2013" name="Genome Announc.">
        <title>Genome sequences for three denitrifying bacterial strains isolated from a uranium- and nitrate-contaminated subsurface environment.</title>
        <authorList>
            <person name="Venkatramanan R."/>
            <person name="Prakash O."/>
            <person name="Woyke T."/>
            <person name="Chain P."/>
            <person name="Goodwin L.A."/>
            <person name="Watson D."/>
            <person name="Brooks S."/>
            <person name="Kostka J.E."/>
            <person name="Green S.J."/>
        </authorList>
    </citation>
    <scope>NUCLEOTIDE SEQUENCE [LARGE SCALE GENOMIC DNA]</scope>
    <source>
        <strain evidence="6 7">1NES1</strain>
    </source>
</reference>